<dbReference type="InterPro" id="IPR026588">
    <property type="entry name" value="Choice_anch_A"/>
</dbReference>
<sequence>MKFINQRIVTVIAACMVSLPAVSAPFYLGQAANFNAYVLENMEGNASDVEGRLAVGGNLTLDNYGLGLQLAPDNPHPVVTVGGDVSMRNARIYHGDAVAAGDIDIDASVGLYGTDAYHNTHQFYQDSSFDFASTNDELMYKSSLWGSYDATAPVIVEGDGSSIWNLTLAGDQEINIFSIDAATLSASGKGIFIDVPQTSYNIINVYGESVELFNTGFHLADGSKFPDNRPEDGAAGRHDGSYANNLLFNFVNATDLSLHGIGFKGSILAPLADTSFFNGHIDGNLIVKNLVSPDGEQTGQINNYRFGNITDISEPATLSVALGLLAVLGLRRRSLKRIPG</sequence>
<dbReference type="AlphaFoldDB" id="A0A346NQF2"/>
<name>A0A346NQF2_9ALTE</name>
<gene>
    <name evidence="3" type="ORF">D0Y50_16170</name>
</gene>
<protein>
    <submittedName>
        <fullName evidence="3">Choice-of-anchor A family protein</fullName>
    </submittedName>
</protein>
<proteinExistence type="predicted"/>
<feature type="chain" id="PRO_5016815195" evidence="1">
    <location>
        <begin position="24"/>
        <end position="340"/>
    </location>
</feature>
<dbReference type="RefSeq" id="WP_117317962.1">
    <property type="nucleotide sequence ID" value="NZ_CP031769.1"/>
</dbReference>
<evidence type="ECO:0000313" key="4">
    <source>
        <dbReference type="Proteomes" id="UP000262073"/>
    </source>
</evidence>
<keyword evidence="4" id="KW-1185">Reference proteome</keyword>
<feature type="domain" description="Choice-of-anchor A" evidence="2">
    <location>
        <begin position="28"/>
        <end position="297"/>
    </location>
</feature>
<feature type="signal peptide" evidence="1">
    <location>
        <begin position="1"/>
        <end position="23"/>
    </location>
</feature>
<accession>A0A346NQF2</accession>
<evidence type="ECO:0000259" key="2">
    <source>
        <dbReference type="Pfam" id="PF20597"/>
    </source>
</evidence>
<dbReference type="Pfam" id="PF20597">
    <property type="entry name" value="pAdhesive_15"/>
    <property type="match status" value="1"/>
</dbReference>
<dbReference type="NCBIfam" id="TIGR04215">
    <property type="entry name" value="choice_anch_A"/>
    <property type="match status" value="1"/>
</dbReference>
<evidence type="ECO:0000256" key="1">
    <source>
        <dbReference type="SAM" id="SignalP"/>
    </source>
</evidence>
<keyword evidence="1" id="KW-0732">Signal</keyword>
<dbReference type="Proteomes" id="UP000262073">
    <property type="component" value="Chromosome"/>
</dbReference>
<dbReference type="EMBL" id="CP031769">
    <property type="protein sequence ID" value="AXR07759.1"/>
    <property type="molecule type" value="Genomic_DNA"/>
</dbReference>
<evidence type="ECO:0000313" key="3">
    <source>
        <dbReference type="EMBL" id="AXR07759.1"/>
    </source>
</evidence>
<organism evidence="3 4">
    <name type="scientific">Salinimonas sediminis</name>
    <dbReference type="NCBI Taxonomy" id="2303538"/>
    <lineage>
        <taxon>Bacteria</taxon>
        <taxon>Pseudomonadati</taxon>
        <taxon>Pseudomonadota</taxon>
        <taxon>Gammaproteobacteria</taxon>
        <taxon>Alteromonadales</taxon>
        <taxon>Alteromonadaceae</taxon>
        <taxon>Alteromonas/Salinimonas group</taxon>
        <taxon>Salinimonas</taxon>
    </lineage>
</organism>
<dbReference type="OrthoDB" id="5755975at2"/>
<reference evidence="3 4" key="1">
    <citation type="submission" date="2018-08" db="EMBL/GenBank/DDBJ databases">
        <title>Salinimonas sediminis sp. nov., a piezophilic bacterium isolated from a deep-sea sediment sample from the New Britain Trench.</title>
        <authorList>
            <person name="Cao J."/>
        </authorList>
    </citation>
    <scope>NUCLEOTIDE SEQUENCE [LARGE SCALE GENOMIC DNA]</scope>
    <source>
        <strain evidence="3 4">N102</strain>
    </source>
</reference>
<dbReference type="KEGG" id="salm:D0Y50_16170"/>